<dbReference type="EMBL" id="BSDZ01000026">
    <property type="protein sequence ID" value="GLI65886.1"/>
    <property type="molecule type" value="Genomic_DNA"/>
</dbReference>
<protein>
    <submittedName>
        <fullName evidence="2">Uncharacterized protein</fullName>
    </submittedName>
</protein>
<sequence>MTTQPCGCGTFGGAPSHICSPRSHHIWQCPSARAVREQIDRHLLPTGNDRGAHGPTHLWLIQAPPGCGQPPVGCDSPGSPVRHGTWQVLPPSSNPGGSEAVETAAPGQPPRSQLRPRAEQGPRQLAITDFFTRSGNPLVQAEEEAPDTQPGTPLTQAPQGDHHTRR</sequence>
<gene>
    <name evidence="2" type="ORF">VaNZ11_009525</name>
</gene>
<proteinExistence type="predicted"/>
<name>A0ABQ5S9L8_9CHLO</name>
<dbReference type="Proteomes" id="UP001165090">
    <property type="component" value="Unassembled WGS sequence"/>
</dbReference>
<evidence type="ECO:0000313" key="3">
    <source>
        <dbReference type="Proteomes" id="UP001165090"/>
    </source>
</evidence>
<feature type="region of interest" description="Disordered" evidence="1">
    <location>
        <begin position="69"/>
        <end position="166"/>
    </location>
</feature>
<comment type="caution">
    <text evidence="2">The sequence shown here is derived from an EMBL/GenBank/DDBJ whole genome shotgun (WGS) entry which is preliminary data.</text>
</comment>
<evidence type="ECO:0000256" key="1">
    <source>
        <dbReference type="SAM" id="MobiDB-lite"/>
    </source>
</evidence>
<reference evidence="2 3" key="1">
    <citation type="journal article" date="2023" name="IScience">
        <title>Expanded male sex-determining region conserved during the evolution of homothallism in the green alga Volvox.</title>
        <authorList>
            <person name="Yamamoto K."/>
            <person name="Matsuzaki R."/>
            <person name="Mahakham W."/>
            <person name="Heman W."/>
            <person name="Sekimoto H."/>
            <person name="Kawachi M."/>
            <person name="Minakuchi Y."/>
            <person name="Toyoda A."/>
            <person name="Nozaki H."/>
        </authorList>
    </citation>
    <scope>NUCLEOTIDE SEQUENCE [LARGE SCALE GENOMIC DNA]</scope>
    <source>
        <strain evidence="2 3">NIES-4468</strain>
    </source>
</reference>
<keyword evidence="3" id="KW-1185">Reference proteome</keyword>
<evidence type="ECO:0000313" key="2">
    <source>
        <dbReference type="EMBL" id="GLI65886.1"/>
    </source>
</evidence>
<organism evidence="2 3">
    <name type="scientific">Volvox africanus</name>
    <dbReference type="NCBI Taxonomy" id="51714"/>
    <lineage>
        <taxon>Eukaryota</taxon>
        <taxon>Viridiplantae</taxon>
        <taxon>Chlorophyta</taxon>
        <taxon>core chlorophytes</taxon>
        <taxon>Chlorophyceae</taxon>
        <taxon>CS clade</taxon>
        <taxon>Chlamydomonadales</taxon>
        <taxon>Volvocaceae</taxon>
        <taxon>Volvox</taxon>
    </lineage>
</organism>
<accession>A0ABQ5S9L8</accession>
<feature type="compositionally biased region" description="Polar residues" evidence="1">
    <location>
        <begin position="149"/>
        <end position="158"/>
    </location>
</feature>